<evidence type="ECO:0000313" key="2">
    <source>
        <dbReference type="Proteomes" id="UP000663836"/>
    </source>
</evidence>
<evidence type="ECO:0000313" key="1">
    <source>
        <dbReference type="EMBL" id="CAF4129255.1"/>
    </source>
</evidence>
<dbReference type="EMBL" id="CAJOBD010009152">
    <property type="protein sequence ID" value="CAF4129255.1"/>
    <property type="molecule type" value="Genomic_DNA"/>
</dbReference>
<accession>A0A819WXW9</accession>
<sequence>MNARFYVYLKIRQHKTGLVKQHLAALNDTIYSTF</sequence>
<protein>
    <submittedName>
        <fullName evidence="1">Uncharacterized protein</fullName>
    </submittedName>
</protein>
<organism evidence="1 2">
    <name type="scientific">Rotaria sordida</name>
    <dbReference type="NCBI Taxonomy" id="392033"/>
    <lineage>
        <taxon>Eukaryota</taxon>
        <taxon>Metazoa</taxon>
        <taxon>Spiralia</taxon>
        <taxon>Gnathifera</taxon>
        <taxon>Rotifera</taxon>
        <taxon>Eurotatoria</taxon>
        <taxon>Bdelloidea</taxon>
        <taxon>Philodinida</taxon>
        <taxon>Philodinidae</taxon>
        <taxon>Rotaria</taxon>
    </lineage>
</organism>
<gene>
    <name evidence="1" type="ORF">JBS370_LOCUS32989</name>
</gene>
<feature type="non-terminal residue" evidence="1">
    <location>
        <position position="1"/>
    </location>
</feature>
<proteinExistence type="predicted"/>
<comment type="caution">
    <text evidence="1">The sequence shown here is derived from an EMBL/GenBank/DDBJ whole genome shotgun (WGS) entry which is preliminary data.</text>
</comment>
<dbReference type="AlphaFoldDB" id="A0A819WXW9"/>
<reference evidence="1" key="1">
    <citation type="submission" date="2021-02" db="EMBL/GenBank/DDBJ databases">
        <authorList>
            <person name="Nowell W R."/>
        </authorList>
    </citation>
    <scope>NUCLEOTIDE SEQUENCE</scope>
</reference>
<name>A0A819WXW9_9BILA</name>
<dbReference type="Proteomes" id="UP000663836">
    <property type="component" value="Unassembled WGS sequence"/>
</dbReference>